<sequence length="84" mass="9428">MYQYVLGANVNSSRLMITSPILTTMAQAVRGSEFTIRYLDGKNAILGDKSYYKVAQYNASSHLFGVDKRLRLYIGGMSVQLKEN</sequence>
<dbReference type="EMBL" id="JAVXUO010000619">
    <property type="protein sequence ID" value="KAK2990805.1"/>
    <property type="molecule type" value="Genomic_DNA"/>
</dbReference>
<name>A0AA88SHH4_9ASTE</name>
<reference evidence="1" key="1">
    <citation type="submission" date="2022-12" db="EMBL/GenBank/DDBJ databases">
        <title>Draft genome assemblies for two species of Escallonia (Escalloniales).</title>
        <authorList>
            <person name="Chanderbali A."/>
            <person name="Dervinis C."/>
            <person name="Anghel I."/>
            <person name="Soltis D."/>
            <person name="Soltis P."/>
            <person name="Zapata F."/>
        </authorList>
    </citation>
    <scope>NUCLEOTIDE SEQUENCE</scope>
    <source>
        <strain evidence="1">UCBG92.1500</strain>
        <tissue evidence="1">Leaf</tissue>
    </source>
</reference>
<gene>
    <name evidence="1" type="ORF">RJ640_008945</name>
</gene>
<comment type="caution">
    <text evidence="1">The sequence shown here is derived from an EMBL/GenBank/DDBJ whole genome shotgun (WGS) entry which is preliminary data.</text>
</comment>
<accession>A0AA88SHH4</accession>
<evidence type="ECO:0000313" key="1">
    <source>
        <dbReference type="EMBL" id="KAK2990805.1"/>
    </source>
</evidence>
<keyword evidence="2" id="KW-1185">Reference proteome</keyword>
<dbReference type="AlphaFoldDB" id="A0AA88SHH4"/>
<organism evidence="1 2">
    <name type="scientific">Escallonia rubra</name>
    <dbReference type="NCBI Taxonomy" id="112253"/>
    <lineage>
        <taxon>Eukaryota</taxon>
        <taxon>Viridiplantae</taxon>
        <taxon>Streptophyta</taxon>
        <taxon>Embryophyta</taxon>
        <taxon>Tracheophyta</taxon>
        <taxon>Spermatophyta</taxon>
        <taxon>Magnoliopsida</taxon>
        <taxon>eudicotyledons</taxon>
        <taxon>Gunneridae</taxon>
        <taxon>Pentapetalae</taxon>
        <taxon>asterids</taxon>
        <taxon>campanulids</taxon>
        <taxon>Escalloniales</taxon>
        <taxon>Escalloniaceae</taxon>
        <taxon>Escallonia</taxon>
    </lineage>
</organism>
<evidence type="ECO:0000313" key="2">
    <source>
        <dbReference type="Proteomes" id="UP001187471"/>
    </source>
</evidence>
<dbReference type="Proteomes" id="UP001187471">
    <property type="component" value="Unassembled WGS sequence"/>
</dbReference>
<protein>
    <submittedName>
        <fullName evidence="1">Uncharacterized protein</fullName>
    </submittedName>
</protein>
<proteinExistence type="predicted"/>
<feature type="non-terminal residue" evidence="1">
    <location>
        <position position="1"/>
    </location>
</feature>